<comment type="caution">
    <text evidence="2">The sequence shown here is derived from an EMBL/GenBank/DDBJ whole genome shotgun (WGS) entry which is preliminary data.</text>
</comment>
<keyword evidence="3" id="KW-1185">Reference proteome</keyword>
<sequence>MGVRASGRGGREWLQEGLEEERHGDRSGGPIPSSPGCLSQGRGFGAEININSWAAVLHTVPMSCSFRAGVCRADVLAWRGGMGRGAGH</sequence>
<feature type="region of interest" description="Disordered" evidence="1">
    <location>
        <begin position="1"/>
        <end position="39"/>
    </location>
</feature>
<protein>
    <submittedName>
        <fullName evidence="2">Uncharacterized protein</fullName>
    </submittedName>
</protein>
<dbReference type="EMBL" id="VSRR010014512">
    <property type="protein sequence ID" value="MPC57112.1"/>
    <property type="molecule type" value="Genomic_DNA"/>
</dbReference>
<feature type="compositionally biased region" description="Basic and acidic residues" evidence="1">
    <location>
        <begin position="9"/>
        <end position="26"/>
    </location>
</feature>
<reference evidence="2 3" key="1">
    <citation type="submission" date="2019-05" db="EMBL/GenBank/DDBJ databases">
        <title>Another draft genome of Portunus trituberculatus and its Hox gene families provides insights of decapod evolution.</title>
        <authorList>
            <person name="Jeong J.-H."/>
            <person name="Song I."/>
            <person name="Kim S."/>
            <person name="Choi T."/>
            <person name="Kim D."/>
            <person name="Ryu S."/>
            <person name="Kim W."/>
        </authorList>
    </citation>
    <scope>NUCLEOTIDE SEQUENCE [LARGE SCALE GENOMIC DNA]</scope>
    <source>
        <tissue evidence="2">Muscle</tissue>
    </source>
</reference>
<accession>A0A5B7GDU4</accession>
<dbReference type="AlphaFoldDB" id="A0A5B7GDU4"/>
<gene>
    <name evidence="2" type="ORF">E2C01_051086</name>
</gene>
<evidence type="ECO:0000313" key="3">
    <source>
        <dbReference type="Proteomes" id="UP000324222"/>
    </source>
</evidence>
<dbReference type="Proteomes" id="UP000324222">
    <property type="component" value="Unassembled WGS sequence"/>
</dbReference>
<name>A0A5B7GDU4_PORTR</name>
<evidence type="ECO:0000256" key="1">
    <source>
        <dbReference type="SAM" id="MobiDB-lite"/>
    </source>
</evidence>
<evidence type="ECO:0000313" key="2">
    <source>
        <dbReference type="EMBL" id="MPC57112.1"/>
    </source>
</evidence>
<organism evidence="2 3">
    <name type="scientific">Portunus trituberculatus</name>
    <name type="common">Swimming crab</name>
    <name type="synonym">Neptunus trituberculatus</name>
    <dbReference type="NCBI Taxonomy" id="210409"/>
    <lineage>
        <taxon>Eukaryota</taxon>
        <taxon>Metazoa</taxon>
        <taxon>Ecdysozoa</taxon>
        <taxon>Arthropoda</taxon>
        <taxon>Crustacea</taxon>
        <taxon>Multicrustacea</taxon>
        <taxon>Malacostraca</taxon>
        <taxon>Eumalacostraca</taxon>
        <taxon>Eucarida</taxon>
        <taxon>Decapoda</taxon>
        <taxon>Pleocyemata</taxon>
        <taxon>Brachyura</taxon>
        <taxon>Eubrachyura</taxon>
        <taxon>Portunoidea</taxon>
        <taxon>Portunidae</taxon>
        <taxon>Portuninae</taxon>
        <taxon>Portunus</taxon>
    </lineage>
</organism>
<proteinExistence type="predicted"/>